<comment type="caution">
    <text evidence="1">The sequence shown here is derived from an EMBL/GenBank/DDBJ whole genome shotgun (WGS) entry which is preliminary data.</text>
</comment>
<name>A0ABQ4YM95_9ASTR</name>
<dbReference type="Proteomes" id="UP001151760">
    <property type="component" value="Unassembled WGS sequence"/>
</dbReference>
<proteinExistence type="predicted"/>
<reference evidence="1" key="1">
    <citation type="journal article" date="2022" name="Int. J. Mol. Sci.">
        <title>Draft Genome of Tanacetum Coccineum: Genomic Comparison of Closely Related Tanacetum-Family Plants.</title>
        <authorList>
            <person name="Yamashiro T."/>
            <person name="Shiraishi A."/>
            <person name="Nakayama K."/>
            <person name="Satake H."/>
        </authorList>
    </citation>
    <scope>NUCLEOTIDE SEQUENCE</scope>
</reference>
<gene>
    <name evidence="1" type="ORF">Tco_0728855</name>
</gene>
<evidence type="ECO:0000313" key="2">
    <source>
        <dbReference type="Proteomes" id="UP001151760"/>
    </source>
</evidence>
<evidence type="ECO:0000313" key="1">
    <source>
        <dbReference type="EMBL" id="GJS78974.1"/>
    </source>
</evidence>
<sequence length="154" mass="18122">MVDQLLQIPYDTSDLTNRFTSDRKETLTLEKESRSKLNKDLVKPYDYTKQNSLYENFKPASQEYHDQLAHANEYDESLEKEIDELEYDQTNFSNMYDLLLQECVSNDVMCFYLHSLSNLDAHTELQCLYLHKVKECDSLAQKISIQTETVSKEV</sequence>
<protein>
    <submittedName>
        <fullName evidence="1">Uncharacterized protein</fullName>
    </submittedName>
</protein>
<organism evidence="1 2">
    <name type="scientific">Tanacetum coccineum</name>
    <dbReference type="NCBI Taxonomy" id="301880"/>
    <lineage>
        <taxon>Eukaryota</taxon>
        <taxon>Viridiplantae</taxon>
        <taxon>Streptophyta</taxon>
        <taxon>Embryophyta</taxon>
        <taxon>Tracheophyta</taxon>
        <taxon>Spermatophyta</taxon>
        <taxon>Magnoliopsida</taxon>
        <taxon>eudicotyledons</taxon>
        <taxon>Gunneridae</taxon>
        <taxon>Pentapetalae</taxon>
        <taxon>asterids</taxon>
        <taxon>campanulids</taxon>
        <taxon>Asterales</taxon>
        <taxon>Asteraceae</taxon>
        <taxon>Asteroideae</taxon>
        <taxon>Anthemideae</taxon>
        <taxon>Anthemidinae</taxon>
        <taxon>Tanacetum</taxon>
    </lineage>
</organism>
<dbReference type="EMBL" id="BQNB010010564">
    <property type="protein sequence ID" value="GJS78974.1"/>
    <property type="molecule type" value="Genomic_DNA"/>
</dbReference>
<accession>A0ABQ4YM95</accession>
<keyword evidence="2" id="KW-1185">Reference proteome</keyword>
<reference evidence="1" key="2">
    <citation type="submission" date="2022-01" db="EMBL/GenBank/DDBJ databases">
        <authorList>
            <person name="Yamashiro T."/>
            <person name="Shiraishi A."/>
            <person name="Satake H."/>
            <person name="Nakayama K."/>
        </authorList>
    </citation>
    <scope>NUCLEOTIDE SEQUENCE</scope>
</reference>